<evidence type="ECO:0000313" key="1">
    <source>
        <dbReference type="EMBL" id="EYT49656.1"/>
    </source>
</evidence>
<dbReference type="CDD" id="cd18722">
    <property type="entry name" value="PIN_NicB-like"/>
    <property type="match status" value="1"/>
</dbReference>
<organism evidence="1 2">
    <name type="scientific">Brachybacterium muris UCD-AY4</name>
    <dbReference type="NCBI Taxonomy" id="1249481"/>
    <lineage>
        <taxon>Bacteria</taxon>
        <taxon>Bacillati</taxon>
        <taxon>Actinomycetota</taxon>
        <taxon>Actinomycetes</taxon>
        <taxon>Micrococcales</taxon>
        <taxon>Dermabacteraceae</taxon>
        <taxon>Brachybacterium</taxon>
    </lineage>
</organism>
<keyword evidence="2" id="KW-1185">Reference proteome</keyword>
<proteinExistence type="predicted"/>
<dbReference type="EMBL" id="AORC01000008">
    <property type="protein sequence ID" value="EYT49656.1"/>
    <property type="molecule type" value="Genomic_DNA"/>
</dbReference>
<reference evidence="1 2" key="1">
    <citation type="journal article" date="2013" name="Genome Announc.">
        <title>Draft genome sequence of an Actinobacterium, Brachybacterium muris strain UCD-AY4.</title>
        <authorList>
            <person name="Lo J.R."/>
            <person name="Lang J.M."/>
            <person name="Darling A.E."/>
            <person name="Eisen J.A."/>
            <person name="Coil D.A."/>
        </authorList>
    </citation>
    <scope>NUCLEOTIDE SEQUENCE [LARGE SCALE GENOMIC DNA]</scope>
    <source>
        <strain evidence="1 2">UCD-AY4</strain>
    </source>
</reference>
<evidence type="ECO:0000313" key="2">
    <source>
        <dbReference type="Proteomes" id="UP000019754"/>
    </source>
</evidence>
<sequence length="244" mass="26526">MRIGVYIDGYNLYYGARRLAGKSTPGWRWLDVRALSRRIISTSSTWSNWSLKRVIYCTARISGASNPIGQREQDVYLRALTRSGSVDHIEYGNYVARVATAPLAVNSAKGKPVLTTSAWPVMVQDSTGSAVPDATFMVSVARREEKGSDVNVASHLLIDTLTNVIDAAVVISNDSDLAMPISAARTRVPVGLINPTPGYLAGKLSGTPSEGVGNHWWYQLTHSDLTSCQLPDPVAGKVRKPQPW</sequence>
<dbReference type="RefSeq" id="WP_017825019.1">
    <property type="nucleotide sequence ID" value="NZ_KB403093.1"/>
</dbReference>
<name>A0A022L1I3_9MICO</name>
<gene>
    <name evidence="1" type="ORF">D641_0107450</name>
</gene>
<accession>A0A022L1I3</accession>
<dbReference type="OrthoDB" id="9809421at2"/>
<comment type="caution">
    <text evidence="1">The sequence shown here is derived from an EMBL/GenBank/DDBJ whole genome shotgun (WGS) entry which is preliminary data.</text>
</comment>
<dbReference type="HOGENOM" id="CLU_076076_0_1_11"/>
<dbReference type="STRING" id="1249481.D641_0107450"/>
<dbReference type="Gene3D" id="3.40.50.1010">
    <property type="entry name" value="5'-nuclease"/>
    <property type="match status" value="1"/>
</dbReference>
<dbReference type="AlphaFoldDB" id="A0A022L1I3"/>
<protein>
    <submittedName>
        <fullName evidence="1">Uncharacterized protein</fullName>
    </submittedName>
</protein>
<dbReference type="Proteomes" id="UP000019754">
    <property type="component" value="Unassembled WGS sequence"/>
</dbReference>